<evidence type="ECO:0000256" key="6">
    <source>
        <dbReference type="ARBA" id="ARBA00023136"/>
    </source>
</evidence>
<evidence type="ECO:0000256" key="7">
    <source>
        <dbReference type="PIRSR" id="PIRSR608901-1"/>
    </source>
</evidence>
<feature type="binding site" evidence="7">
    <location>
        <position position="27"/>
    </location>
    <ligand>
        <name>Ca(2+)</name>
        <dbReference type="ChEBI" id="CHEBI:29108"/>
    </ligand>
</feature>
<feature type="binding site" evidence="8">
    <location>
        <position position="250"/>
    </location>
    <ligand>
        <name>Zn(2+)</name>
        <dbReference type="ChEBI" id="CHEBI:29105"/>
        <note>catalytic</note>
    </ligand>
</feature>
<evidence type="ECO:0000256" key="4">
    <source>
        <dbReference type="ARBA" id="ARBA00022801"/>
    </source>
</evidence>
<comment type="cofactor">
    <cofactor evidence="8">
        <name>Zn(2+)</name>
        <dbReference type="ChEBI" id="CHEBI:29105"/>
    </cofactor>
</comment>
<keyword evidence="5 9" id="KW-1133">Transmembrane helix</keyword>
<dbReference type="GO" id="GO:0046872">
    <property type="term" value="F:metal ion binding"/>
    <property type="evidence" value="ECO:0007669"/>
    <property type="project" value="UniProtKB-KW"/>
</dbReference>
<name>A0A6G1HQC7_9PEZI</name>
<keyword evidence="4" id="KW-0378">Hydrolase</keyword>
<evidence type="ECO:0000256" key="1">
    <source>
        <dbReference type="ARBA" id="ARBA00004141"/>
    </source>
</evidence>
<evidence type="ECO:0000256" key="9">
    <source>
        <dbReference type="SAM" id="Phobius"/>
    </source>
</evidence>
<feature type="binding site" evidence="8">
    <location>
        <position position="254"/>
    </location>
    <ligand>
        <name>Zn(2+)</name>
        <dbReference type="ChEBI" id="CHEBI:29105"/>
        <note>catalytic</note>
    </ligand>
</feature>
<protein>
    <submittedName>
        <fullName evidence="10">Alkaline phytoceramidase</fullName>
    </submittedName>
</protein>
<dbReference type="AlphaFoldDB" id="A0A6G1HQC7"/>
<evidence type="ECO:0000256" key="8">
    <source>
        <dbReference type="PIRSR" id="PIRSR608901-2"/>
    </source>
</evidence>
<feature type="transmembrane region" description="Helical" evidence="9">
    <location>
        <begin position="101"/>
        <end position="118"/>
    </location>
</feature>
<feature type="transmembrane region" description="Helical" evidence="9">
    <location>
        <begin position="150"/>
        <end position="169"/>
    </location>
</feature>
<comment type="subcellular location">
    <subcellularLocation>
        <location evidence="1">Membrane</location>
        <topology evidence="1">Multi-pass membrane protein</topology>
    </subcellularLocation>
</comment>
<comment type="similarity">
    <text evidence="2">Belongs to the alkaline ceramidase family.</text>
</comment>
<dbReference type="Pfam" id="PF05875">
    <property type="entry name" value="Ceramidase"/>
    <property type="match status" value="1"/>
</dbReference>
<dbReference type="PANTHER" id="PTHR46187:SF3">
    <property type="entry name" value="ALKALINE CERAMIDASE 3"/>
    <property type="match status" value="1"/>
</dbReference>
<keyword evidence="7" id="KW-0479">Metal-binding</keyword>
<keyword evidence="7" id="KW-0106">Calcium</keyword>
<dbReference type="InterPro" id="IPR008901">
    <property type="entry name" value="ACER"/>
</dbReference>
<proteinExistence type="inferred from homology"/>
<gene>
    <name evidence="10" type="ORF">EJ06DRAFT_481059</name>
</gene>
<evidence type="ECO:0000313" key="10">
    <source>
        <dbReference type="EMBL" id="KAF2398220.1"/>
    </source>
</evidence>
<evidence type="ECO:0000256" key="5">
    <source>
        <dbReference type="ARBA" id="ARBA00022989"/>
    </source>
</evidence>
<keyword evidence="8" id="KW-0862">Zinc</keyword>
<feature type="transmembrane region" description="Helical" evidence="9">
    <location>
        <begin position="125"/>
        <end position="144"/>
    </location>
</feature>
<dbReference type="GO" id="GO:0046514">
    <property type="term" value="P:ceramide catabolic process"/>
    <property type="evidence" value="ECO:0007669"/>
    <property type="project" value="TreeGrafter"/>
</dbReference>
<feature type="binding site" evidence="8">
    <location>
        <position position="88"/>
    </location>
    <ligand>
        <name>Zn(2+)</name>
        <dbReference type="ChEBI" id="CHEBI:29105"/>
        <note>catalytic</note>
    </ligand>
</feature>
<reference evidence="10" key="1">
    <citation type="journal article" date="2020" name="Stud. Mycol.">
        <title>101 Dothideomycetes genomes: a test case for predicting lifestyles and emergence of pathogens.</title>
        <authorList>
            <person name="Haridas S."/>
            <person name="Albert R."/>
            <person name="Binder M."/>
            <person name="Bloem J."/>
            <person name="Labutti K."/>
            <person name="Salamov A."/>
            <person name="Andreopoulos B."/>
            <person name="Baker S."/>
            <person name="Barry K."/>
            <person name="Bills G."/>
            <person name="Bluhm B."/>
            <person name="Cannon C."/>
            <person name="Castanera R."/>
            <person name="Culley D."/>
            <person name="Daum C."/>
            <person name="Ezra D."/>
            <person name="Gonzalez J."/>
            <person name="Henrissat B."/>
            <person name="Kuo A."/>
            <person name="Liang C."/>
            <person name="Lipzen A."/>
            <person name="Lutzoni F."/>
            <person name="Magnuson J."/>
            <person name="Mondo S."/>
            <person name="Nolan M."/>
            <person name="Ohm R."/>
            <person name="Pangilinan J."/>
            <person name="Park H.-J."/>
            <person name="Ramirez L."/>
            <person name="Alfaro M."/>
            <person name="Sun H."/>
            <person name="Tritt A."/>
            <person name="Yoshinaga Y."/>
            <person name="Zwiers L.-H."/>
            <person name="Turgeon B."/>
            <person name="Goodwin S."/>
            <person name="Spatafora J."/>
            <person name="Crous P."/>
            <person name="Grigoriev I."/>
        </authorList>
    </citation>
    <scope>NUCLEOTIDE SEQUENCE</scope>
    <source>
        <strain evidence="10">CBS 262.69</strain>
    </source>
</reference>
<keyword evidence="6 9" id="KW-0472">Membrane</keyword>
<dbReference type="GO" id="GO:0016811">
    <property type="term" value="F:hydrolase activity, acting on carbon-nitrogen (but not peptide) bonds, in linear amides"/>
    <property type="evidence" value="ECO:0007669"/>
    <property type="project" value="InterPro"/>
</dbReference>
<dbReference type="OrthoDB" id="187171at2759"/>
<keyword evidence="3 9" id="KW-0812">Transmembrane</keyword>
<dbReference type="PANTHER" id="PTHR46187">
    <property type="entry name" value="ALKALINE CERAMIDASE 3"/>
    <property type="match status" value="1"/>
</dbReference>
<evidence type="ECO:0000256" key="2">
    <source>
        <dbReference type="ARBA" id="ARBA00009780"/>
    </source>
</evidence>
<feature type="binding site" evidence="7">
    <location>
        <position position="40"/>
    </location>
    <ligand>
        <name>Ca(2+)</name>
        <dbReference type="ChEBI" id="CHEBI:29108"/>
    </ligand>
</feature>
<dbReference type="EMBL" id="ML996701">
    <property type="protein sequence ID" value="KAF2398220.1"/>
    <property type="molecule type" value="Genomic_DNA"/>
</dbReference>
<dbReference type="Proteomes" id="UP000799640">
    <property type="component" value="Unassembled WGS sequence"/>
</dbReference>
<dbReference type="GO" id="GO:0046513">
    <property type="term" value="P:ceramide biosynthetic process"/>
    <property type="evidence" value="ECO:0007669"/>
    <property type="project" value="TreeGrafter"/>
</dbReference>
<feature type="transmembrane region" description="Helical" evidence="9">
    <location>
        <begin position="251"/>
        <end position="271"/>
    </location>
</feature>
<feature type="transmembrane region" description="Helical" evidence="9">
    <location>
        <begin position="69"/>
        <end position="89"/>
    </location>
</feature>
<feature type="transmembrane region" description="Helical" evidence="9">
    <location>
        <begin position="199"/>
        <end position="222"/>
    </location>
</feature>
<accession>A0A6G1HQC7</accession>
<organism evidence="10 11">
    <name type="scientific">Trichodelitschia bisporula</name>
    <dbReference type="NCBI Taxonomy" id="703511"/>
    <lineage>
        <taxon>Eukaryota</taxon>
        <taxon>Fungi</taxon>
        <taxon>Dikarya</taxon>
        <taxon>Ascomycota</taxon>
        <taxon>Pezizomycotina</taxon>
        <taxon>Dothideomycetes</taxon>
        <taxon>Dothideomycetes incertae sedis</taxon>
        <taxon>Phaeotrichales</taxon>
        <taxon>Phaeotrichaceae</taxon>
        <taxon>Trichodelitschia</taxon>
    </lineage>
</organism>
<sequence>MPSWLPSTPYPAAKDGFWGPVTSTLNWCEEDYYASHYLAEIVNSLTNLIFVVLAFKGIANCLRNGHDTVFVVAFVSYLLVGLGSFFFHATLLYPMQLVDELSMIYTTSIMTFALFTRAAARPARLFFGLLVASLAAFITAYYVYLGDPLFHQNAFAVLTAFTILRSLYIMETRLRPSRRCKDLSLTPAEQARRDVRDDVIVTTMWRFVGLALAAAAGGFAIWNLDTLHCDAIRRWRHRVGLPWGVLLEGHGWWHILTGISAYYQLMWGVWLRYCLNGQQDDVEMVWPSMWSVPVVEKVSAKKRN</sequence>
<evidence type="ECO:0000256" key="3">
    <source>
        <dbReference type="ARBA" id="ARBA00022692"/>
    </source>
</evidence>
<evidence type="ECO:0000313" key="11">
    <source>
        <dbReference type="Proteomes" id="UP000799640"/>
    </source>
</evidence>
<feature type="binding site" evidence="7">
    <location>
        <position position="29"/>
    </location>
    <ligand>
        <name>Ca(2+)</name>
        <dbReference type="ChEBI" id="CHEBI:29108"/>
    </ligand>
</feature>
<keyword evidence="11" id="KW-1185">Reference proteome</keyword>
<dbReference type="GO" id="GO:0005789">
    <property type="term" value="C:endoplasmic reticulum membrane"/>
    <property type="evidence" value="ECO:0007669"/>
    <property type="project" value="TreeGrafter"/>
</dbReference>
<feature type="transmembrane region" description="Helical" evidence="9">
    <location>
        <begin position="41"/>
        <end position="62"/>
    </location>
</feature>